<feature type="transmembrane region" description="Helical" evidence="1">
    <location>
        <begin position="223"/>
        <end position="246"/>
    </location>
</feature>
<dbReference type="AlphaFoldDB" id="A0A3S0W4W9"/>
<dbReference type="OrthoDB" id="9781614at2"/>
<name>A0A3S0W4W9_9GAMM</name>
<dbReference type="InterPro" id="IPR011435">
    <property type="entry name" value="UmpAB"/>
</dbReference>
<organism evidence="2 3">
    <name type="scientific">Vreelandella nanhaiensis</name>
    <dbReference type="NCBI Taxonomy" id="1258546"/>
    <lineage>
        <taxon>Bacteria</taxon>
        <taxon>Pseudomonadati</taxon>
        <taxon>Pseudomonadota</taxon>
        <taxon>Gammaproteobacteria</taxon>
        <taxon>Oceanospirillales</taxon>
        <taxon>Halomonadaceae</taxon>
        <taxon>Vreelandella</taxon>
    </lineage>
</organism>
<accession>A0A3S0W4W9</accession>
<dbReference type="RefSeq" id="WP_127061771.1">
    <property type="nucleotide sequence ID" value="NZ_RZHF01000014.1"/>
</dbReference>
<sequence length="258" mass="28398">MNYLATFWRTLLDILPIVTIIFGFQYLVIRKPVKRLAQVLIGFLMVWVGLSLFLVGLEQALFPMGELMASQLTASQFLPELAEGTQRHWRDYYWVYLFAFTMGASTTLAEPSLVAVSIKAGEISGGTINPLMLRIAVALGMALGITLGTWRIVMGWPLHWFIFTAYLLVIVQTLRSPRSIVPLAFDSGGVTTSTITVPIIVALGLGLASAIPGRSPLMDGFGMIALACLFPIISVMGYAQIAQWLGTRYSLANKHKQR</sequence>
<gene>
    <name evidence="2" type="ORF">ELY38_09800</name>
</gene>
<keyword evidence="1" id="KW-1133">Transmembrane helix</keyword>
<keyword evidence="1" id="KW-0472">Membrane</keyword>
<comment type="caution">
    <text evidence="2">The sequence shown here is derived from an EMBL/GenBank/DDBJ whole genome shotgun (WGS) entry which is preliminary data.</text>
</comment>
<reference evidence="2 3" key="1">
    <citation type="submission" date="2018-12" db="EMBL/GenBank/DDBJ databases">
        <title>three novel Halomonas strain isolated from plants.</title>
        <authorList>
            <person name="Sun C."/>
        </authorList>
    </citation>
    <scope>NUCLEOTIDE SEQUENCE [LARGE SCALE GENOMIC DNA]</scope>
    <source>
        <strain evidence="2 3">JCM 18142</strain>
    </source>
</reference>
<dbReference type="EMBL" id="RZHF01000014">
    <property type="protein sequence ID" value="RUR31738.1"/>
    <property type="molecule type" value="Genomic_DNA"/>
</dbReference>
<proteinExistence type="predicted"/>
<feature type="transmembrane region" description="Helical" evidence="1">
    <location>
        <begin position="158"/>
        <end position="176"/>
    </location>
</feature>
<dbReference type="Proteomes" id="UP000287023">
    <property type="component" value="Unassembled WGS sequence"/>
</dbReference>
<keyword evidence="1" id="KW-0812">Transmembrane</keyword>
<feature type="transmembrane region" description="Helical" evidence="1">
    <location>
        <begin position="93"/>
        <end position="119"/>
    </location>
</feature>
<protein>
    <submittedName>
        <fullName evidence="2">DUF1538 domain-containing protein</fullName>
    </submittedName>
</protein>
<evidence type="ECO:0000313" key="2">
    <source>
        <dbReference type="EMBL" id="RUR31738.1"/>
    </source>
</evidence>
<evidence type="ECO:0000256" key="1">
    <source>
        <dbReference type="SAM" id="Phobius"/>
    </source>
</evidence>
<evidence type="ECO:0000313" key="3">
    <source>
        <dbReference type="Proteomes" id="UP000287023"/>
    </source>
</evidence>
<dbReference type="Pfam" id="PF07556">
    <property type="entry name" value="DUF1538"/>
    <property type="match status" value="1"/>
</dbReference>
<keyword evidence="3" id="KW-1185">Reference proteome</keyword>
<feature type="transmembrane region" description="Helical" evidence="1">
    <location>
        <begin position="131"/>
        <end position="152"/>
    </location>
</feature>
<feature type="transmembrane region" description="Helical" evidence="1">
    <location>
        <begin position="6"/>
        <end position="29"/>
    </location>
</feature>
<feature type="transmembrane region" description="Helical" evidence="1">
    <location>
        <begin position="188"/>
        <end position="211"/>
    </location>
</feature>
<feature type="transmembrane region" description="Helical" evidence="1">
    <location>
        <begin position="36"/>
        <end position="57"/>
    </location>
</feature>